<accession>A0ACC6UBU8</accession>
<evidence type="ECO:0000313" key="2">
    <source>
        <dbReference type="Proteomes" id="UP001558850"/>
    </source>
</evidence>
<keyword evidence="2" id="KW-1185">Reference proteome</keyword>
<proteinExistence type="predicted"/>
<evidence type="ECO:0000313" key="1">
    <source>
        <dbReference type="EMBL" id="MEX3937131.1"/>
    </source>
</evidence>
<name>A0ACC6UBU8_9BURK</name>
<comment type="caution">
    <text evidence="1">The sequence shown here is derived from an EMBL/GenBank/DDBJ whole genome shotgun (WGS) entry which is preliminary data.</text>
</comment>
<reference evidence="1" key="1">
    <citation type="submission" date="2024-07" db="EMBL/GenBank/DDBJ databases">
        <title>A survey of Mimosa microsymbionts across Brazilian biomes reveals a high diversity of Paraburkholderia nodulating endemic species, but also that Cupriavidus is common as a symbiont of widespread species.</title>
        <authorList>
            <person name="Rouws L."/>
            <person name="Barauna A."/>
            <person name="Beukes C."/>
            <person name="Rouws J.R.C."/>
            <person name="De Faria S.M."/>
            <person name="Gross E."/>
            <person name="Bueno Dos Reis Junior F."/>
            <person name="Simon M.F."/>
            <person name="Maluk M."/>
            <person name="Odee D.W."/>
            <person name="Kenicer G."/>
            <person name="Young J.P.W."/>
            <person name="Reis V.M."/>
            <person name="Zilli J."/>
            <person name="James E.K."/>
        </authorList>
    </citation>
    <scope>NUCLEOTIDE SEQUENCE</scope>
    <source>
        <strain evidence="1">EG181B</strain>
    </source>
</reference>
<sequence length="322" mass="36242">MNTEDFVQRLVQQSAFHLQRTDKSKEGGNYRLVPPPGIALGQVECYYDYKNPSLTIRRFKTTSAFHDDEHGLGRIVFLLHLSGTRRLELGSDVSHVLERPTLAVYYQPVGVDKRSVWISDTEEVSLTIGVWPETLISLYGFYPSCLPMFAEREGSNSAVFWHSRPLPYTLISAAKQLVSGGVHLSLAKNYLSIKSQELLCLSLSTLMSDGELHAKPDVAQSRTESIKTIIDSNLKTPPSLLDLATDFGISVQELSTEIRRSFGVSYLQYITERRMKRAMLLLESGDTALKRLAFEVGYQHTSNFCTAFKRHFGTTPKDARVK</sequence>
<dbReference type="Proteomes" id="UP001558850">
    <property type="component" value="Unassembled WGS sequence"/>
</dbReference>
<gene>
    <name evidence="1" type="ORF">AB4Y32_36235</name>
</gene>
<protein>
    <submittedName>
        <fullName evidence="1">Helix-turn-helix transcriptional regulator</fullName>
    </submittedName>
</protein>
<organism evidence="1 2">
    <name type="scientific">Paraburkholderia phymatum</name>
    <dbReference type="NCBI Taxonomy" id="148447"/>
    <lineage>
        <taxon>Bacteria</taxon>
        <taxon>Pseudomonadati</taxon>
        <taxon>Pseudomonadota</taxon>
        <taxon>Betaproteobacteria</taxon>
        <taxon>Burkholderiales</taxon>
        <taxon>Burkholderiaceae</taxon>
        <taxon>Paraburkholderia</taxon>
    </lineage>
</organism>
<dbReference type="EMBL" id="JBFRCH010000044">
    <property type="protein sequence ID" value="MEX3937131.1"/>
    <property type="molecule type" value="Genomic_DNA"/>
</dbReference>